<dbReference type="InterPro" id="IPR001841">
    <property type="entry name" value="Znf_RING"/>
</dbReference>
<feature type="region of interest" description="Disordered" evidence="5">
    <location>
        <begin position="15"/>
        <end position="134"/>
    </location>
</feature>
<protein>
    <recommendedName>
        <fullName evidence="9">RING-type domain-containing protein</fullName>
    </recommendedName>
</protein>
<dbReference type="PROSITE" id="PS50089">
    <property type="entry name" value="ZF_RING_2"/>
    <property type="match status" value="1"/>
</dbReference>
<feature type="compositionally biased region" description="Pro residues" evidence="5">
    <location>
        <begin position="86"/>
        <end position="106"/>
    </location>
</feature>
<evidence type="ECO:0000259" key="6">
    <source>
        <dbReference type="PROSITE" id="PS50016"/>
    </source>
</evidence>
<evidence type="ECO:0000256" key="4">
    <source>
        <dbReference type="PROSITE-ProRule" id="PRU00175"/>
    </source>
</evidence>
<dbReference type="GO" id="GO:0000977">
    <property type="term" value="F:RNA polymerase II transcription regulatory region sequence-specific DNA binding"/>
    <property type="evidence" value="ECO:0007669"/>
    <property type="project" value="TreeGrafter"/>
</dbReference>
<dbReference type="InterPro" id="IPR013083">
    <property type="entry name" value="Znf_RING/FYVE/PHD"/>
</dbReference>
<dbReference type="InterPro" id="IPR019787">
    <property type="entry name" value="Znf_PHD-finger"/>
</dbReference>
<name>A0A6V7P7E7_ANACO</name>
<dbReference type="GO" id="GO:0005634">
    <property type="term" value="C:nucleus"/>
    <property type="evidence" value="ECO:0007669"/>
    <property type="project" value="TreeGrafter"/>
</dbReference>
<dbReference type="CDD" id="cd16696">
    <property type="entry name" value="RING-CH-C4HC3_NFX1"/>
    <property type="match status" value="1"/>
</dbReference>
<sequence>MGLRCDQSIVLEDRTLRSRSDGHNRLEDATAPTSTQKDASLHSSHPRDDRRTSAAAGRRLPRRTVADGVAGNRLEWVPRGSAAPARHPPPPPSAPSADPPQHPRPSPSRYRHRRPAPPPPTAPPDSGGGEEPAEGVPQLVQEIQERLARGTVECMICYDMVRRSAPIWSCGSCFSIFHLHCIRKWARSPTSADAPAPDSGGGSGWRCPGCQSVQSVPAKDLSYTCFCARRRDPPTTSTSLPTPAASPAVSRSIGARPWLLQRKRCARARTSASSNATRAVPAVQGVRPSPVVPLRQADHHAAVRGPEDPADLRAAVQPPALVRPPPVRQNVPYGRVRPLPGRHRRLLLLQEEDRGGSLRRHGREGRTR</sequence>
<feature type="region of interest" description="Disordered" evidence="5">
    <location>
        <begin position="318"/>
        <end position="368"/>
    </location>
</feature>
<dbReference type="Gene3D" id="3.30.40.10">
    <property type="entry name" value="Zinc/RING finger domain, C3HC4 (zinc finger)"/>
    <property type="match status" value="1"/>
</dbReference>
<dbReference type="PANTHER" id="PTHR12360:SF12">
    <property type="entry name" value="TRANSCRIPTIONAL REPRESSOR NF-X1"/>
    <property type="match status" value="1"/>
</dbReference>
<feature type="domain" description="RING-type" evidence="7">
    <location>
        <begin position="154"/>
        <end position="211"/>
    </location>
</feature>
<dbReference type="AlphaFoldDB" id="A0A6V7P7E7"/>
<dbReference type="PROSITE" id="PS50016">
    <property type="entry name" value="ZF_PHD_2"/>
    <property type="match status" value="1"/>
</dbReference>
<dbReference type="InterPro" id="IPR034078">
    <property type="entry name" value="NFX1_fam"/>
</dbReference>
<proteinExistence type="predicted"/>
<feature type="compositionally biased region" description="Basic and acidic residues" evidence="5">
    <location>
        <begin position="15"/>
        <end position="28"/>
    </location>
</feature>
<dbReference type="PANTHER" id="PTHR12360">
    <property type="entry name" value="NUCLEAR TRANSCRIPTION FACTOR, X-BOX BINDING 1 NFX1"/>
    <property type="match status" value="1"/>
</dbReference>
<evidence type="ECO:0000259" key="7">
    <source>
        <dbReference type="PROSITE" id="PS50089"/>
    </source>
</evidence>
<evidence type="ECO:0000256" key="3">
    <source>
        <dbReference type="ARBA" id="ARBA00022833"/>
    </source>
</evidence>
<dbReference type="EMBL" id="LR862146">
    <property type="protein sequence ID" value="CAD1826750.1"/>
    <property type="molecule type" value="Genomic_DNA"/>
</dbReference>
<evidence type="ECO:0000313" key="8">
    <source>
        <dbReference type="EMBL" id="CAD1826750.1"/>
    </source>
</evidence>
<keyword evidence="3" id="KW-0862">Zinc</keyword>
<dbReference type="SUPFAM" id="SSF57850">
    <property type="entry name" value="RING/U-box"/>
    <property type="match status" value="1"/>
</dbReference>
<feature type="domain" description="PHD-type" evidence="6">
    <location>
        <begin position="151"/>
        <end position="213"/>
    </location>
</feature>
<keyword evidence="1" id="KW-0479">Metal-binding</keyword>
<gene>
    <name evidence="8" type="ORF">CB5_LOCUS9961</name>
</gene>
<feature type="compositionally biased region" description="Basic residues" evidence="5">
    <location>
        <begin position="357"/>
        <end position="368"/>
    </location>
</feature>
<keyword evidence="2 4" id="KW-0863">Zinc-finger</keyword>
<organism evidence="8">
    <name type="scientific">Ananas comosus var. bracteatus</name>
    <name type="common">red pineapple</name>
    <dbReference type="NCBI Taxonomy" id="296719"/>
    <lineage>
        <taxon>Eukaryota</taxon>
        <taxon>Viridiplantae</taxon>
        <taxon>Streptophyta</taxon>
        <taxon>Embryophyta</taxon>
        <taxon>Tracheophyta</taxon>
        <taxon>Spermatophyta</taxon>
        <taxon>Magnoliopsida</taxon>
        <taxon>Liliopsida</taxon>
        <taxon>Poales</taxon>
        <taxon>Bromeliaceae</taxon>
        <taxon>Bromelioideae</taxon>
        <taxon>Ananas</taxon>
    </lineage>
</organism>
<evidence type="ECO:0008006" key="9">
    <source>
        <dbReference type="Google" id="ProtNLM"/>
    </source>
</evidence>
<dbReference type="GO" id="GO:0008270">
    <property type="term" value="F:zinc ion binding"/>
    <property type="evidence" value="ECO:0007669"/>
    <property type="project" value="UniProtKB-KW"/>
</dbReference>
<evidence type="ECO:0000256" key="1">
    <source>
        <dbReference type="ARBA" id="ARBA00022723"/>
    </source>
</evidence>
<evidence type="ECO:0000256" key="2">
    <source>
        <dbReference type="ARBA" id="ARBA00022771"/>
    </source>
</evidence>
<accession>A0A6V7P7E7</accession>
<evidence type="ECO:0000256" key="5">
    <source>
        <dbReference type="SAM" id="MobiDB-lite"/>
    </source>
</evidence>
<reference evidence="8" key="1">
    <citation type="submission" date="2020-07" db="EMBL/GenBank/DDBJ databases">
        <authorList>
            <person name="Lin J."/>
        </authorList>
    </citation>
    <scope>NUCLEOTIDE SEQUENCE</scope>
</reference>
<dbReference type="GO" id="GO:0000981">
    <property type="term" value="F:DNA-binding transcription factor activity, RNA polymerase II-specific"/>
    <property type="evidence" value="ECO:0007669"/>
    <property type="project" value="TreeGrafter"/>
</dbReference>
<feature type="compositionally biased region" description="Polar residues" evidence="5">
    <location>
        <begin position="31"/>
        <end position="43"/>
    </location>
</feature>